<evidence type="ECO:0000313" key="4">
    <source>
        <dbReference type="Proteomes" id="UP000683360"/>
    </source>
</evidence>
<keyword evidence="1" id="KW-0812">Transmembrane</keyword>
<dbReference type="EMBL" id="CAJPWZ010002076">
    <property type="protein sequence ID" value="CAG2230615.1"/>
    <property type="molecule type" value="Genomic_DNA"/>
</dbReference>
<dbReference type="PANTHER" id="PTHR45889:SF8">
    <property type="entry name" value="IG-LIKE DOMAIN-CONTAINING PROTEIN"/>
    <property type="match status" value="1"/>
</dbReference>
<sequence length="432" mass="48195">MIFILSDAYSITVQINQNISGIIDESGTQIKCSFTRHNVIKIFAIEFKAENETVVTILPDDKPRFTTKGQYLEERVTVMNISKDSTEAILTFVNLTCMDQINYSCSVVYLDQNSKTERRNSGMSTLFVKVPPSKPYVITIVSSPKDLTTTPTTLENATNPHVTARQNRFKTTVSPINSNQHTTNDGQLNHEPSINSTKLQIGDKITFLCTGNVGNSPGVFIWQKYRHGENPTNYTNITTTIQEISDMCSYNGTSTLTIQVTARDNQAIIRCIVNSSLAQPNVFIDTIPLEVQSPDYDTTIESLQTTLVTTIDNTVSDSTNQPEIHSASGNIVISVCVGIGVLLLVIIAICCFYKRKGEKKDSRYQVTEKSNISQSKQTIHFKQVSSADSYEKIPLKIDTGKETTTVDIDDIKKQNMVYIETQEKDDENKFST</sequence>
<gene>
    <name evidence="3" type="ORF">MEDL_43447</name>
</gene>
<dbReference type="OrthoDB" id="10028801at2759"/>
<organism evidence="3 4">
    <name type="scientific">Mytilus edulis</name>
    <name type="common">Blue mussel</name>
    <dbReference type="NCBI Taxonomy" id="6550"/>
    <lineage>
        <taxon>Eukaryota</taxon>
        <taxon>Metazoa</taxon>
        <taxon>Spiralia</taxon>
        <taxon>Lophotrochozoa</taxon>
        <taxon>Mollusca</taxon>
        <taxon>Bivalvia</taxon>
        <taxon>Autobranchia</taxon>
        <taxon>Pteriomorphia</taxon>
        <taxon>Mytilida</taxon>
        <taxon>Mytiloidea</taxon>
        <taxon>Mytilidae</taxon>
        <taxon>Mytilinae</taxon>
        <taxon>Mytilus</taxon>
    </lineage>
</organism>
<dbReference type="PANTHER" id="PTHR45889">
    <property type="entry name" value="IG-LIKE DOMAIN-CONTAINING PROTEIN"/>
    <property type="match status" value="1"/>
</dbReference>
<evidence type="ECO:0000313" key="3">
    <source>
        <dbReference type="EMBL" id="CAG2230615.1"/>
    </source>
</evidence>
<dbReference type="InterPro" id="IPR007110">
    <property type="entry name" value="Ig-like_dom"/>
</dbReference>
<dbReference type="Proteomes" id="UP000683360">
    <property type="component" value="Unassembled WGS sequence"/>
</dbReference>
<dbReference type="InterPro" id="IPR013783">
    <property type="entry name" value="Ig-like_fold"/>
</dbReference>
<name>A0A8S3T9S1_MYTED</name>
<feature type="transmembrane region" description="Helical" evidence="1">
    <location>
        <begin position="331"/>
        <end position="353"/>
    </location>
</feature>
<evidence type="ECO:0000256" key="1">
    <source>
        <dbReference type="SAM" id="Phobius"/>
    </source>
</evidence>
<dbReference type="Gene3D" id="2.60.40.10">
    <property type="entry name" value="Immunoglobulins"/>
    <property type="match status" value="2"/>
</dbReference>
<feature type="domain" description="Ig-like" evidence="2">
    <location>
        <begin position="192"/>
        <end position="283"/>
    </location>
</feature>
<reference evidence="3" key="1">
    <citation type="submission" date="2021-03" db="EMBL/GenBank/DDBJ databases">
        <authorList>
            <person name="Bekaert M."/>
        </authorList>
    </citation>
    <scope>NUCLEOTIDE SEQUENCE</scope>
</reference>
<dbReference type="InterPro" id="IPR036179">
    <property type="entry name" value="Ig-like_dom_sf"/>
</dbReference>
<accession>A0A8S3T9S1</accession>
<dbReference type="PROSITE" id="PS50835">
    <property type="entry name" value="IG_LIKE"/>
    <property type="match status" value="1"/>
</dbReference>
<comment type="caution">
    <text evidence="3">The sequence shown here is derived from an EMBL/GenBank/DDBJ whole genome shotgun (WGS) entry which is preliminary data.</text>
</comment>
<evidence type="ECO:0000259" key="2">
    <source>
        <dbReference type="PROSITE" id="PS50835"/>
    </source>
</evidence>
<keyword evidence="4" id="KW-1185">Reference proteome</keyword>
<protein>
    <recommendedName>
        <fullName evidence="2">Ig-like domain-containing protein</fullName>
    </recommendedName>
</protein>
<dbReference type="AlphaFoldDB" id="A0A8S3T9S1"/>
<keyword evidence="1" id="KW-1133">Transmembrane helix</keyword>
<keyword evidence="1" id="KW-0472">Membrane</keyword>
<dbReference type="SUPFAM" id="SSF48726">
    <property type="entry name" value="Immunoglobulin"/>
    <property type="match status" value="1"/>
</dbReference>
<proteinExistence type="predicted"/>